<evidence type="ECO:0000256" key="9">
    <source>
        <dbReference type="ARBA" id="ARBA00047444"/>
    </source>
</evidence>
<evidence type="ECO:0000259" key="10">
    <source>
        <dbReference type="PROSITE" id="PS51471"/>
    </source>
</evidence>
<dbReference type="GO" id="GO:0031543">
    <property type="term" value="F:peptidyl-proline dioxygenase activity"/>
    <property type="evidence" value="ECO:0007669"/>
    <property type="project" value="TreeGrafter"/>
</dbReference>
<gene>
    <name evidence="11" type="ORF">PMAYCL1PPCAC_06810</name>
</gene>
<comment type="cofactor">
    <cofactor evidence="1">
        <name>L-ascorbate</name>
        <dbReference type="ChEBI" id="CHEBI:38290"/>
    </cofactor>
</comment>
<keyword evidence="7" id="KW-0408">Iron</keyword>
<keyword evidence="6" id="KW-0560">Oxidoreductase</keyword>
<dbReference type="GO" id="GO:0031418">
    <property type="term" value="F:L-ascorbic acid binding"/>
    <property type="evidence" value="ECO:0007669"/>
    <property type="project" value="UniProtKB-KW"/>
</dbReference>
<dbReference type="GO" id="GO:0006449">
    <property type="term" value="P:regulation of translational termination"/>
    <property type="evidence" value="ECO:0007669"/>
    <property type="project" value="TreeGrafter"/>
</dbReference>
<dbReference type="InterPro" id="IPR005123">
    <property type="entry name" value="Oxoglu/Fe-dep_dioxygenase_dom"/>
</dbReference>
<name>A0AAN4ZGJ9_9BILA</name>
<dbReference type="SMART" id="SM00702">
    <property type="entry name" value="P4Hc"/>
    <property type="match status" value="1"/>
</dbReference>
<comment type="caution">
    <text evidence="11">The sequence shown here is derived from an EMBL/GenBank/DDBJ whole genome shotgun (WGS) entry which is preliminary data.</text>
</comment>
<keyword evidence="3" id="KW-0479">Metal-binding</keyword>
<organism evidence="11 12">
    <name type="scientific">Pristionchus mayeri</name>
    <dbReference type="NCBI Taxonomy" id="1317129"/>
    <lineage>
        <taxon>Eukaryota</taxon>
        <taxon>Metazoa</taxon>
        <taxon>Ecdysozoa</taxon>
        <taxon>Nematoda</taxon>
        <taxon>Chromadorea</taxon>
        <taxon>Rhabditida</taxon>
        <taxon>Rhabditina</taxon>
        <taxon>Diplogasteromorpha</taxon>
        <taxon>Diplogasteroidea</taxon>
        <taxon>Neodiplogasteridae</taxon>
        <taxon>Pristionchus</taxon>
    </lineage>
</organism>
<proteinExistence type="inferred from homology"/>
<feature type="non-terminal residue" evidence="11">
    <location>
        <position position="479"/>
    </location>
</feature>
<comment type="catalytic activity">
    <reaction evidence="9">
        <text>[ribosomal protein uS12]-L-proline + 2-oxoglutarate + O2 = [ribosomal protein uS12]-(3S)-3-hydroxy-L-proline + succinate + CO2</text>
        <dbReference type="Rhea" id="RHEA:54156"/>
        <dbReference type="Rhea" id="RHEA-COMP:13816"/>
        <dbReference type="Rhea" id="RHEA-COMP:13818"/>
        <dbReference type="ChEBI" id="CHEBI:15379"/>
        <dbReference type="ChEBI" id="CHEBI:16526"/>
        <dbReference type="ChEBI" id="CHEBI:16810"/>
        <dbReference type="ChEBI" id="CHEBI:30031"/>
        <dbReference type="ChEBI" id="CHEBI:50342"/>
        <dbReference type="ChEBI" id="CHEBI:85428"/>
    </reaction>
</comment>
<dbReference type="Pfam" id="PF13661">
    <property type="entry name" value="2OG-FeII_Oxy_4"/>
    <property type="match status" value="1"/>
</dbReference>
<evidence type="ECO:0000256" key="7">
    <source>
        <dbReference type="ARBA" id="ARBA00023004"/>
    </source>
</evidence>
<evidence type="ECO:0000313" key="11">
    <source>
        <dbReference type="EMBL" id="GMR36615.1"/>
    </source>
</evidence>
<evidence type="ECO:0000256" key="3">
    <source>
        <dbReference type="ARBA" id="ARBA00022723"/>
    </source>
</evidence>
<keyword evidence="5" id="KW-0223">Dioxygenase</keyword>
<dbReference type="Proteomes" id="UP001328107">
    <property type="component" value="Unassembled WGS sequence"/>
</dbReference>
<dbReference type="GO" id="GO:0005737">
    <property type="term" value="C:cytoplasm"/>
    <property type="evidence" value="ECO:0007669"/>
    <property type="project" value="TreeGrafter"/>
</dbReference>
<dbReference type="Pfam" id="PF10637">
    <property type="entry name" value="Ofd1_CTDD"/>
    <property type="match status" value="1"/>
</dbReference>
<keyword evidence="12" id="KW-1185">Reference proteome</keyword>
<evidence type="ECO:0000256" key="8">
    <source>
        <dbReference type="ARBA" id="ARBA00029938"/>
    </source>
</evidence>
<dbReference type="PANTHER" id="PTHR12117:SF0">
    <property type="entry name" value="PROLYL 3-HYDROXYLASE OGFOD1"/>
    <property type="match status" value="1"/>
</dbReference>
<evidence type="ECO:0000256" key="2">
    <source>
        <dbReference type="ARBA" id="ARBA00007443"/>
    </source>
</evidence>
<dbReference type="Gene3D" id="2.60.120.620">
    <property type="entry name" value="q2cbj1_9rhob like domain"/>
    <property type="match status" value="2"/>
</dbReference>
<evidence type="ECO:0000313" key="12">
    <source>
        <dbReference type="Proteomes" id="UP001328107"/>
    </source>
</evidence>
<dbReference type="AlphaFoldDB" id="A0AAN4ZGJ9"/>
<sequence length="479" mass="53891">KRPCNKRNGEALEPKRSLILTKFHINSAFLEEDSIKSIRQRLKSGDPFPHVHLDNFIGDGARVLRELQNELATMEWKKRENDLYSVSQTVELKTLKAIQAPYLYSFRRFLTTSVRSWLSEASGIELTPEVDSTGSVYMNHDGLLPHSDLIGTRHFAFVYYLTDKDWNEDDGGYLQLYSANANHEPVAVVKSLKPQRNSLVLFEVSADSWHRVAEVLSEKRRLSINGWFHSTRKLVPPPIKTITIERFSPTSTDVDLTDLVGNQYQKPDMVAQMKMFFNDESEILIDDFVEESLNTSVVKSLSKTKFNAMGPPSKRNLMRAEVCSLKGAAASLYSILSSSSFALYLTHLTGIELDETQLSLQVYRLEMGSYSISGDEELEESSKDGYCLDCNIFIGGGSWDDSAGGTIVYAGKGDTEELIRVQPSGRSLALVLREPEVYSFLKYANSAASSPIYSFSLTYYNVSMEDETEGGAEEEEEEE</sequence>
<dbReference type="InterPro" id="IPR039558">
    <property type="entry name" value="TPA1/OFD1_N"/>
</dbReference>
<keyword evidence="4" id="KW-0847">Vitamin C</keyword>
<dbReference type="EMBL" id="BTRK01000002">
    <property type="protein sequence ID" value="GMR36615.1"/>
    <property type="molecule type" value="Genomic_DNA"/>
</dbReference>
<dbReference type="PROSITE" id="PS51471">
    <property type="entry name" value="FE2OG_OXY"/>
    <property type="match status" value="1"/>
</dbReference>
<comment type="similarity">
    <text evidence="2">Belongs to the TPA1 family.</text>
</comment>
<dbReference type="InterPro" id="IPR051842">
    <property type="entry name" value="uS12_prolyl_hydroxylase"/>
</dbReference>
<accession>A0AAN4ZGJ9</accession>
<evidence type="ECO:0000256" key="6">
    <source>
        <dbReference type="ARBA" id="ARBA00023002"/>
    </source>
</evidence>
<dbReference type="PANTHER" id="PTHR12117">
    <property type="entry name" value="HISTONE ACETYLTRANSFERASE COMPLEX"/>
    <property type="match status" value="1"/>
</dbReference>
<feature type="non-terminal residue" evidence="11">
    <location>
        <position position="1"/>
    </location>
</feature>
<evidence type="ECO:0000256" key="4">
    <source>
        <dbReference type="ARBA" id="ARBA00022896"/>
    </source>
</evidence>
<evidence type="ECO:0000256" key="1">
    <source>
        <dbReference type="ARBA" id="ARBA00001961"/>
    </source>
</evidence>
<dbReference type="GO" id="GO:0005506">
    <property type="term" value="F:iron ion binding"/>
    <property type="evidence" value="ECO:0007669"/>
    <property type="project" value="InterPro"/>
</dbReference>
<protein>
    <recommendedName>
        <fullName evidence="8">uS12 prolyl 3-hydroxylase</fullName>
    </recommendedName>
</protein>
<dbReference type="InterPro" id="IPR006620">
    <property type="entry name" value="Pro_4_hyd_alph"/>
</dbReference>
<evidence type="ECO:0000256" key="5">
    <source>
        <dbReference type="ARBA" id="ARBA00022964"/>
    </source>
</evidence>
<reference evidence="12" key="1">
    <citation type="submission" date="2022-10" db="EMBL/GenBank/DDBJ databases">
        <title>Genome assembly of Pristionchus species.</title>
        <authorList>
            <person name="Yoshida K."/>
            <person name="Sommer R.J."/>
        </authorList>
    </citation>
    <scope>NUCLEOTIDE SEQUENCE [LARGE SCALE GENOMIC DNA]</scope>
    <source>
        <strain evidence="12">RS5460</strain>
    </source>
</reference>
<feature type="domain" description="Fe2OG dioxygenase" evidence="10">
    <location>
        <begin position="127"/>
        <end position="230"/>
    </location>
</feature>
<dbReference type="InterPro" id="IPR019601">
    <property type="entry name" value="Oxoglutarate/Fe-dep_Oase_C"/>
</dbReference>